<reference evidence="1" key="1">
    <citation type="submission" date="2021-04" db="EMBL/GenBank/DDBJ databases">
        <title>First draft genome resource for Brassicaceae pathogens Fusarium oxysporum f. sp. raphani and Fusarium oxysporum f. sp. rapae.</title>
        <authorList>
            <person name="Asai S."/>
        </authorList>
    </citation>
    <scope>NUCLEOTIDE SEQUENCE</scope>
    <source>
        <strain evidence="1">Tf1208</strain>
    </source>
</reference>
<name>A0A8J5P5J3_FUSOX</name>
<dbReference type="Proteomes" id="UP000694050">
    <property type="component" value="Unassembled WGS sequence"/>
</dbReference>
<dbReference type="AlphaFoldDB" id="A0A8J5P5J3"/>
<sequence>MSSMQSVMHHEMTKAEFLAILDEKLAPIHEVLKSIQAQLDTLSNRQESFAWRVEGLETHANRFFNSMG</sequence>
<dbReference type="EMBL" id="JAELUQ010000003">
    <property type="protein sequence ID" value="KAG7417269.1"/>
    <property type="molecule type" value="Genomic_DNA"/>
</dbReference>
<evidence type="ECO:0000313" key="2">
    <source>
        <dbReference type="Proteomes" id="UP000694050"/>
    </source>
</evidence>
<accession>A0A8J5P5J3</accession>
<proteinExistence type="predicted"/>
<evidence type="ECO:0000313" key="1">
    <source>
        <dbReference type="EMBL" id="KAG7417269.1"/>
    </source>
</evidence>
<organism evidence="1 2">
    <name type="scientific">Fusarium oxysporum f. sp. rapae</name>
    <dbReference type="NCBI Taxonomy" id="485398"/>
    <lineage>
        <taxon>Eukaryota</taxon>
        <taxon>Fungi</taxon>
        <taxon>Dikarya</taxon>
        <taxon>Ascomycota</taxon>
        <taxon>Pezizomycotina</taxon>
        <taxon>Sordariomycetes</taxon>
        <taxon>Hypocreomycetidae</taxon>
        <taxon>Hypocreales</taxon>
        <taxon>Nectriaceae</taxon>
        <taxon>Fusarium</taxon>
        <taxon>Fusarium oxysporum species complex</taxon>
    </lineage>
</organism>
<comment type="caution">
    <text evidence="1">The sequence shown here is derived from an EMBL/GenBank/DDBJ whole genome shotgun (WGS) entry which is preliminary data.</text>
</comment>
<protein>
    <submittedName>
        <fullName evidence="1">Uncharacterized protein</fullName>
    </submittedName>
</protein>
<gene>
    <name evidence="1" type="ORF">Forpe1208_v004033</name>
</gene>